<evidence type="ECO:0008006" key="3">
    <source>
        <dbReference type="Google" id="ProtNLM"/>
    </source>
</evidence>
<protein>
    <recommendedName>
        <fullName evidence="3">YndJ-like protein</fullName>
    </recommendedName>
</protein>
<proteinExistence type="predicted"/>
<accession>A0A2T0UXD9</accession>
<dbReference type="AlphaFoldDB" id="A0A2T0UXD9"/>
<gene>
    <name evidence="1" type="ORF">BCF74_10427</name>
</gene>
<keyword evidence="2" id="KW-1185">Reference proteome</keyword>
<organism evidence="1 2">
    <name type="scientific">Knoellia remsis</name>
    <dbReference type="NCBI Taxonomy" id="407159"/>
    <lineage>
        <taxon>Bacteria</taxon>
        <taxon>Bacillati</taxon>
        <taxon>Actinomycetota</taxon>
        <taxon>Actinomycetes</taxon>
        <taxon>Micrococcales</taxon>
        <taxon>Intrasporangiaceae</taxon>
        <taxon>Knoellia</taxon>
    </lineage>
</organism>
<dbReference type="EMBL" id="PVTI01000004">
    <property type="protein sequence ID" value="PRY62591.1"/>
    <property type="molecule type" value="Genomic_DNA"/>
</dbReference>
<sequence length="286" mass="31827">MSPLRENAFRALDASTRRFWRGVGRQADLDGEHAWLRAPEARAGVVGESWIEEAATSVGGTAERGPHGLVPDLAVLDGPGFDADDLAAPVREFYEHTSDWVMDAWSSWSPVFQPGGMLVEHLFGRRMQQLALPVQPLDVSHGIDSEVVAIRDAMGAQVWAAWLRRLRRTDQFLFSGAYGVRRLPGADRPSIHVTFPLELGNVQVFLRPSTRNDGALVLSSPRGPFGRDGAYVLARQPDGTAWAAKAPIHEEFTVYVDERGELRTDHELRFGPARALRLHYRMRRTG</sequence>
<comment type="caution">
    <text evidence="1">The sequence shown here is derived from an EMBL/GenBank/DDBJ whole genome shotgun (WGS) entry which is preliminary data.</text>
</comment>
<dbReference type="RefSeq" id="WP_106296596.1">
    <property type="nucleotide sequence ID" value="NZ_PVTI01000004.1"/>
</dbReference>
<evidence type="ECO:0000313" key="1">
    <source>
        <dbReference type="EMBL" id="PRY62591.1"/>
    </source>
</evidence>
<dbReference type="Proteomes" id="UP000237822">
    <property type="component" value="Unassembled WGS sequence"/>
</dbReference>
<name>A0A2T0UXD9_9MICO</name>
<evidence type="ECO:0000313" key="2">
    <source>
        <dbReference type="Proteomes" id="UP000237822"/>
    </source>
</evidence>
<reference evidence="1 2" key="1">
    <citation type="submission" date="2018-03" db="EMBL/GenBank/DDBJ databases">
        <title>Genomic Encyclopedia of Archaeal and Bacterial Type Strains, Phase II (KMG-II): from individual species to whole genera.</title>
        <authorList>
            <person name="Goeker M."/>
        </authorList>
    </citation>
    <scope>NUCLEOTIDE SEQUENCE [LARGE SCALE GENOMIC DNA]</scope>
    <source>
        <strain evidence="1 2">ATCC BAA-1496</strain>
    </source>
</reference>
<dbReference type="OrthoDB" id="3678706at2"/>